<evidence type="ECO:0000259" key="5">
    <source>
        <dbReference type="Pfam" id="PF01055"/>
    </source>
</evidence>
<organism evidence="7">
    <name type="scientific">Timspurckia oligopyrenoides</name>
    <dbReference type="NCBI Taxonomy" id="708627"/>
    <lineage>
        <taxon>Eukaryota</taxon>
        <taxon>Rhodophyta</taxon>
        <taxon>Bangiophyceae</taxon>
        <taxon>Porphyridiales</taxon>
        <taxon>Porphyridiaceae</taxon>
        <taxon>Timspurckia</taxon>
    </lineage>
</organism>
<evidence type="ECO:0000256" key="1">
    <source>
        <dbReference type="ARBA" id="ARBA00007806"/>
    </source>
</evidence>
<evidence type="ECO:0000256" key="4">
    <source>
        <dbReference type="RuleBase" id="RU361185"/>
    </source>
</evidence>
<dbReference type="Gene3D" id="2.60.40.1180">
    <property type="entry name" value="Golgi alpha-mannosidase II"/>
    <property type="match status" value="1"/>
</dbReference>
<evidence type="ECO:0000256" key="2">
    <source>
        <dbReference type="ARBA" id="ARBA00022801"/>
    </source>
</evidence>
<dbReference type="Pfam" id="PF21365">
    <property type="entry name" value="Glyco_hydro_31_3rd"/>
    <property type="match status" value="1"/>
</dbReference>
<dbReference type="Pfam" id="PF01055">
    <property type="entry name" value="Glyco_hydro_31_2nd"/>
    <property type="match status" value="1"/>
</dbReference>
<feature type="domain" description="Glycoside hydrolase family 31 TIM barrel" evidence="5">
    <location>
        <begin position="138"/>
        <end position="438"/>
    </location>
</feature>
<dbReference type="GO" id="GO:0004553">
    <property type="term" value="F:hydrolase activity, hydrolyzing O-glycosyl compounds"/>
    <property type="evidence" value="ECO:0007669"/>
    <property type="project" value="InterPro"/>
</dbReference>
<dbReference type="AlphaFoldDB" id="A0A7S0ZK68"/>
<protein>
    <recommendedName>
        <fullName evidence="8">Glycoside hydrolase family 31 N-terminal domain-containing protein</fullName>
    </recommendedName>
</protein>
<dbReference type="InterPro" id="IPR050985">
    <property type="entry name" value="Alpha-glycosidase_related"/>
</dbReference>
<keyword evidence="2 4" id="KW-0378">Hydrolase</keyword>
<feature type="domain" description="Glycosyl hydrolase family 31 C-terminal" evidence="6">
    <location>
        <begin position="456"/>
        <end position="538"/>
    </location>
</feature>
<dbReference type="SUPFAM" id="SSF51011">
    <property type="entry name" value="Glycosyl hydrolase domain"/>
    <property type="match status" value="1"/>
</dbReference>
<accession>A0A7S0ZK68</accession>
<dbReference type="EMBL" id="HBFP01011969">
    <property type="protein sequence ID" value="CAD8824271.1"/>
    <property type="molecule type" value="Transcribed_RNA"/>
</dbReference>
<dbReference type="InterPro" id="IPR017853">
    <property type="entry name" value="GH"/>
</dbReference>
<dbReference type="InterPro" id="IPR000322">
    <property type="entry name" value="Glyco_hydro_31_TIM"/>
</dbReference>
<comment type="similarity">
    <text evidence="1 4">Belongs to the glycosyl hydrolase 31 family.</text>
</comment>
<keyword evidence="3 4" id="KW-0326">Glycosidase</keyword>
<evidence type="ECO:0000259" key="6">
    <source>
        <dbReference type="Pfam" id="PF21365"/>
    </source>
</evidence>
<dbReference type="CDD" id="cd06592">
    <property type="entry name" value="GH31_NET37"/>
    <property type="match status" value="1"/>
</dbReference>
<evidence type="ECO:0008006" key="8">
    <source>
        <dbReference type="Google" id="ProtNLM"/>
    </source>
</evidence>
<name>A0A7S0ZK68_9RHOD</name>
<evidence type="ECO:0000313" key="7">
    <source>
        <dbReference type="EMBL" id="CAD8824271.1"/>
    </source>
</evidence>
<evidence type="ECO:0000256" key="3">
    <source>
        <dbReference type="ARBA" id="ARBA00023295"/>
    </source>
</evidence>
<dbReference type="InterPro" id="IPR013780">
    <property type="entry name" value="Glyco_hydro_b"/>
</dbReference>
<dbReference type="Gene3D" id="3.20.20.80">
    <property type="entry name" value="Glycosidases"/>
    <property type="match status" value="1"/>
</dbReference>
<dbReference type="SUPFAM" id="SSF51445">
    <property type="entry name" value="(Trans)glycosidases"/>
    <property type="match status" value="1"/>
</dbReference>
<proteinExistence type="inferred from homology"/>
<dbReference type="PANTHER" id="PTHR43053:SF4">
    <property type="entry name" value="MYOGENESIS-REGULATING GLYCOSIDASE"/>
    <property type="match status" value="1"/>
</dbReference>
<reference evidence="7" key="1">
    <citation type="submission" date="2021-01" db="EMBL/GenBank/DDBJ databases">
        <authorList>
            <person name="Corre E."/>
            <person name="Pelletier E."/>
            <person name="Niang G."/>
            <person name="Scheremetjew M."/>
            <person name="Finn R."/>
            <person name="Kale V."/>
            <person name="Holt S."/>
            <person name="Cochrane G."/>
            <person name="Meng A."/>
            <person name="Brown T."/>
            <person name="Cohen L."/>
        </authorList>
    </citation>
    <scope>NUCLEOTIDE SEQUENCE</scope>
    <source>
        <strain evidence="7">CCMP3278</strain>
    </source>
</reference>
<sequence>MSERKWTLEMDVGEVWYGGPVSRFHFGPYDCTSSIIFDLRNNTYLNQAQPLVLSSHGRLIWSQYPFSIGFEKGLITIIVDHESHQIQLLNTHTSTTKGSLQSAFTLASNTFFPASSKFPDETLFRIPQFNTWIELQYNQYQSDILKYAQNIIDHGYSPGILMIDDGWQESYGCWNFNPKKFHDPKGMIEQLHKMGFKVMMWLVPYITPDSLEYRELEKKKYLVMMEQTLQDSPVGSDRMHTVEKWPFLLRWWNGVSGVLDLSNPDSLKWFLGVLDGLQTEYGVDGFKLDGGDAEAYRCEQIGCSVLFFDPESNGNDQSQRFARIGEQYPVNELRASWKLGGQAIAQRLRDKNHLWEDLEMLIPGGVIQGLSGHAFSCPDMIAGGEYLCFLPGHEIDEELFVRSAQASALFPMMQFSAAPWNALRPEYQKICLDCAKLHEDFGDYIMELVHRAAETGEPILRCLEYNYPGNGYEKVMDQFLLGDEILVAPVLQKGANSRTVIFPDGQWKSVWSNTEETIHGPIIQTIHAPIERLPWFRKQ</sequence>
<dbReference type="GO" id="GO:0005975">
    <property type="term" value="P:carbohydrate metabolic process"/>
    <property type="evidence" value="ECO:0007669"/>
    <property type="project" value="InterPro"/>
</dbReference>
<dbReference type="InterPro" id="IPR048395">
    <property type="entry name" value="Glyco_hydro_31_C"/>
</dbReference>
<dbReference type="PANTHER" id="PTHR43053">
    <property type="entry name" value="GLYCOSIDASE FAMILY 31"/>
    <property type="match status" value="1"/>
</dbReference>
<gene>
    <name evidence="7" type="ORF">TOLI1172_LOCUS8670</name>
</gene>